<evidence type="ECO:0000313" key="2">
    <source>
        <dbReference type="EMBL" id="KNE00250.1"/>
    </source>
</evidence>
<feature type="transmembrane region" description="Helical" evidence="1">
    <location>
        <begin position="87"/>
        <end position="106"/>
    </location>
</feature>
<keyword evidence="1" id="KW-0472">Membrane</keyword>
<dbReference type="AlphaFoldDB" id="A0A0L0P1U9"/>
<feature type="transmembrane region" description="Helical" evidence="1">
    <location>
        <begin position="12"/>
        <end position="32"/>
    </location>
</feature>
<comment type="caution">
    <text evidence="2">The sequence shown here is derived from an EMBL/GenBank/DDBJ whole genome shotgun (WGS) entry which is preliminary data.</text>
</comment>
<evidence type="ECO:0000313" key="3">
    <source>
        <dbReference type="Proteomes" id="UP000037122"/>
    </source>
</evidence>
<reference evidence="3" key="1">
    <citation type="journal article" date="2015" name="BMC Genomics">
        <title>Draft genome of a commonly misdiagnosed multidrug resistant pathogen Candida auris.</title>
        <authorList>
            <person name="Chatterjee S."/>
            <person name="Alampalli S.V."/>
            <person name="Nageshan R.K."/>
            <person name="Chettiar S.T."/>
            <person name="Joshi S."/>
            <person name="Tatu U.S."/>
        </authorList>
    </citation>
    <scope>NUCLEOTIDE SEQUENCE [LARGE SCALE GENOMIC DNA]</scope>
    <source>
        <strain evidence="3">6684</strain>
    </source>
</reference>
<evidence type="ECO:0000256" key="1">
    <source>
        <dbReference type="SAM" id="Phobius"/>
    </source>
</evidence>
<gene>
    <name evidence="2" type="ORF">QG37_02793</name>
</gene>
<dbReference type="EMBL" id="LGST01000019">
    <property type="protein sequence ID" value="KNE00250.1"/>
    <property type="molecule type" value="Genomic_DNA"/>
</dbReference>
<proteinExistence type="predicted"/>
<dbReference type="VEuPathDB" id="FungiDB:QG37_02793"/>
<organism evidence="2 3">
    <name type="scientific">Candidozyma auris</name>
    <name type="common">Yeast</name>
    <name type="synonym">Candida auris</name>
    <dbReference type="NCBI Taxonomy" id="498019"/>
    <lineage>
        <taxon>Eukaryota</taxon>
        <taxon>Fungi</taxon>
        <taxon>Dikarya</taxon>
        <taxon>Ascomycota</taxon>
        <taxon>Saccharomycotina</taxon>
        <taxon>Pichiomycetes</taxon>
        <taxon>Metschnikowiaceae</taxon>
        <taxon>Candidozyma</taxon>
    </lineage>
</organism>
<dbReference type="Proteomes" id="UP000037122">
    <property type="component" value="Unassembled WGS sequence"/>
</dbReference>
<protein>
    <submittedName>
        <fullName evidence="2">Uncharacterized protein</fullName>
    </submittedName>
</protein>
<keyword evidence="1" id="KW-1133">Transmembrane helix</keyword>
<name>A0A0L0P1U9_CANAR</name>
<accession>A0A0L0P1U9</accession>
<keyword evidence="1" id="KW-0812">Transmembrane</keyword>
<sequence length="126" mass="14392">MTRLLFWDNLVFDGVLSLNGVSVWFVCLFCGWPSIFHKSVLTCLHLPNWAEYDVLTVCPCGNADSCKVGPEHELLCSHMNYVIKERIHWLIFVEIVLGSFSPQVIMTSIGDRREWPTIGGKKSFED</sequence>